<dbReference type="STRING" id="1144672.F966_01979"/>
<dbReference type="EMBL" id="APPH01000009">
    <property type="protein sequence ID" value="ENV09323.1"/>
    <property type="molecule type" value="Genomic_DNA"/>
</dbReference>
<evidence type="ECO:0000313" key="2">
    <source>
        <dbReference type="Proteomes" id="UP000013209"/>
    </source>
</evidence>
<reference evidence="1 2" key="1">
    <citation type="submission" date="2013-02" db="EMBL/GenBank/DDBJ databases">
        <title>The Genome Sequence of Acinetobacter sp. CIP 56.2.</title>
        <authorList>
            <consortium name="The Broad Institute Genome Sequencing Platform"/>
            <consortium name="The Broad Institute Genome Sequencing Center for Infectious Disease"/>
            <person name="Cerqueira G."/>
            <person name="Feldgarden M."/>
            <person name="Courvalin P."/>
            <person name="Perichon B."/>
            <person name="Grillot-Courvalin C."/>
            <person name="Clermont D."/>
            <person name="Rocha E."/>
            <person name="Yoon E.-J."/>
            <person name="Nemec A."/>
            <person name="Walker B."/>
            <person name="Young S.K."/>
            <person name="Zeng Q."/>
            <person name="Gargeya S."/>
            <person name="Fitzgerald M."/>
            <person name="Haas B."/>
            <person name="Abouelleil A."/>
            <person name="Alvarado L."/>
            <person name="Arachchi H.M."/>
            <person name="Berlin A.M."/>
            <person name="Chapman S.B."/>
            <person name="Dewar J."/>
            <person name="Goldberg J."/>
            <person name="Griggs A."/>
            <person name="Gujja S."/>
            <person name="Hansen M."/>
            <person name="Howarth C."/>
            <person name="Imamovic A."/>
            <person name="Larimer J."/>
            <person name="McCowan C."/>
            <person name="Murphy C."/>
            <person name="Neiman D."/>
            <person name="Pearson M."/>
            <person name="Priest M."/>
            <person name="Roberts A."/>
            <person name="Saif S."/>
            <person name="Shea T."/>
            <person name="Sisk P."/>
            <person name="Sykes S."/>
            <person name="Wortman J."/>
            <person name="Nusbaum C."/>
            <person name="Birren B."/>
        </authorList>
    </citation>
    <scope>NUCLEOTIDE SEQUENCE [LARGE SCALE GENOMIC DNA]</scope>
    <source>
        <strain evidence="1 2">CIP 56.2</strain>
    </source>
</reference>
<organism evidence="1 2">
    <name type="scientific">Acinetobacter higginsii</name>
    <dbReference type="NCBI Taxonomy" id="70347"/>
    <lineage>
        <taxon>Bacteria</taxon>
        <taxon>Pseudomonadati</taxon>
        <taxon>Pseudomonadota</taxon>
        <taxon>Gammaproteobacteria</taxon>
        <taxon>Moraxellales</taxon>
        <taxon>Moraxellaceae</taxon>
        <taxon>Acinetobacter</taxon>
    </lineage>
</organism>
<proteinExistence type="predicted"/>
<dbReference type="HOGENOM" id="CLU_2379691_0_0_6"/>
<protein>
    <submittedName>
        <fullName evidence="1">Uncharacterized protein</fullName>
    </submittedName>
</protein>
<dbReference type="Proteomes" id="UP000013209">
    <property type="component" value="Unassembled WGS sequence"/>
</dbReference>
<comment type="caution">
    <text evidence="1">The sequence shown here is derived from an EMBL/GenBank/DDBJ whole genome shotgun (WGS) entry which is preliminary data.</text>
</comment>
<name>N8XPE4_9GAMM</name>
<sequence length="94" mass="10996">MTESAFSYSYEFYHRHTTSILNDEFTFLFQRNVVDQHQVGVIRGLLRAFLLLDMISAEEYENLSKVITTFDRSDHNHCSHIAVYFASICEVLNV</sequence>
<accession>N8XPE4</accession>
<evidence type="ECO:0000313" key="1">
    <source>
        <dbReference type="EMBL" id="ENV09323.1"/>
    </source>
</evidence>
<dbReference type="AlphaFoldDB" id="N8XPE4"/>
<gene>
    <name evidence="1" type="ORF">F966_01979</name>
</gene>
<dbReference type="RefSeq" id="WP_004804684.1">
    <property type="nucleotide sequence ID" value="NZ_KB849440.1"/>
</dbReference>